<evidence type="ECO:0000256" key="7">
    <source>
        <dbReference type="ARBA" id="ARBA00022989"/>
    </source>
</evidence>
<evidence type="ECO:0000313" key="15">
    <source>
        <dbReference type="EMBL" id="SUB16301.1"/>
    </source>
</evidence>
<dbReference type="Gene3D" id="1.20.1730.10">
    <property type="entry name" value="Sodium/glucose cotransporter"/>
    <property type="match status" value="1"/>
</dbReference>
<keyword evidence="10 14" id="KW-0472">Membrane</keyword>
<feature type="transmembrane region" description="Helical" evidence="14">
    <location>
        <begin position="84"/>
        <end position="101"/>
    </location>
</feature>
<feature type="transmembrane region" description="Helical" evidence="14">
    <location>
        <begin position="58"/>
        <end position="78"/>
    </location>
</feature>
<dbReference type="AlphaFoldDB" id="A0A379AEK5"/>
<comment type="catalytic activity">
    <reaction evidence="12">
        <text>L-proline(in) + Na(+)(in) = L-proline(out) + Na(+)(out)</text>
        <dbReference type="Rhea" id="RHEA:28967"/>
        <dbReference type="ChEBI" id="CHEBI:29101"/>
        <dbReference type="ChEBI" id="CHEBI:60039"/>
    </reaction>
</comment>
<keyword evidence="8" id="KW-0915">Sodium</keyword>
<name>A0A379AEK5_ENTAG</name>
<evidence type="ECO:0000256" key="11">
    <source>
        <dbReference type="ARBA" id="ARBA00023201"/>
    </source>
</evidence>
<evidence type="ECO:0000256" key="4">
    <source>
        <dbReference type="ARBA" id="ARBA00022475"/>
    </source>
</evidence>
<evidence type="ECO:0000256" key="1">
    <source>
        <dbReference type="ARBA" id="ARBA00004651"/>
    </source>
</evidence>
<keyword evidence="7 14" id="KW-1133">Transmembrane helix</keyword>
<evidence type="ECO:0000256" key="2">
    <source>
        <dbReference type="ARBA" id="ARBA00006434"/>
    </source>
</evidence>
<keyword evidence="6" id="KW-0769">Symport</keyword>
<dbReference type="InterPro" id="IPR050277">
    <property type="entry name" value="Sodium:Solute_Symporter"/>
</dbReference>
<feature type="transmembrane region" description="Helical" evidence="14">
    <location>
        <begin position="27"/>
        <end position="51"/>
    </location>
</feature>
<dbReference type="PROSITE" id="PS00457">
    <property type="entry name" value="NA_SOLUT_SYMP_2"/>
    <property type="match status" value="1"/>
</dbReference>
<evidence type="ECO:0000256" key="9">
    <source>
        <dbReference type="ARBA" id="ARBA00023065"/>
    </source>
</evidence>
<protein>
    <submittedName>
        <fullName evidence="15">Propionate transporter</fullName>
    </submittedName>
</protein>
<keyword evidence="5 14" id="KW-0812">Transmembrane</keyword>
<evidence type="ECO:0000256" key="8">
    <source>
        <dbReference type="ARBA" id="ARBA00023053"/>
    </source>
</evidence>
<comment type="similarity">
    <text evidence="2 13">Belongs to the sodium:solute symporter (SSF) (TC 2.A.21) family.</text>
</comment>
<keyword evidence="16" id="KW-1185">Reference proteome</keyword>
<reference evidence="15 16" key="1">
    <citation type="submission" date="2018-06" db="EMBL/GenBank/DDBJ databases">
        <authorList>
            <consortium name="Pathogen Informatics"/>
            <person name="Doyle S."/>
        </authorList>
    </citation>
    <scope>NUCLEOTIDE SEQUENCE [LARGE SCALE GENOMIC DNA]</scope>
    <source>
        <strain evidence="15 16">NCTC9381</strain>
    </source>
</reference>
<gene>
    <name evidence="15" type="primary">putP_3</name>
    <name evidence="15" type="ORF">NCTC9381_02204</name>
</gene>
<dbReference type="PROSITE" id="PS50283">
    <property type="entry name" value="NA_SOLUT_SYMP_3"/>
    <property type="match status" value="1"/>
</dbReference>
<evidence type="ECO:0000256" key="5">
    <source>
        <dbReference type="ARBA" id="ARBA00022692"/>
    </source>
</evidence>
<keyword evidence="9" id="KW-0406">Ion transport</keyword>
<evidence type="ECO:0000313" key="16">
    <source>
        <dbReference type="Proteomes" id="UP000254640"/>
    </source>
</evidence>
<dbReference type="GO" id="GO:0005886">
    <property type="term" value="C:plasma membrane"/>
    <property type="evidence" value="ECO:0007669"/>
    <property type="project" value="UniProtKB-SubCell"/>
</dbReference>
<dbReference type="GO" id="GO:0015824">
    <property type="term" value="P:proline transport"/>
    <property type="evidence" value="ECO:0007669"/>
    <property type="project" value="TreeGrafter"/>
</dbReference>
<comment type="subcellular location">
    <subcellularLocation>
        <location evidence="1">Cell membrane</location>
        <topology evidence="1">Multi-pass membrane protein</topology>
    </subcellularLocation>
</comment>
<dbReference type="InterPro" id="IPR001734">
    <property type="entry name" value="Na/solute_symporter"/>
</dbReference>
<keyword evidence="11" id="KW-0739">Sodium transport</keyword>
<dbReference type="InterPro" id="IPR018212">
    <property type="entry name" value="Na/solute_symporter_CS"/>
</dbReference>
<dbReference type="Proteomes" id="UP000254640">
    <property type="component" value="Unassembled WGS sequence"/>
</dbReference>
<evidence type="ECO:0000256" key="14">
    <source>
        <dbReference type="SAM" id="Phobius"/>
    </source>
</evidence>
<evidence type="ECO:0000256" key="3">
    <source>
        <dbReference type="ARBA" id="ARBA00022448"/>
    </source>
</evidence>
<keyword evidence="4" id="KW-1003">Cell membrane</keyword>
<dbReference type="InterPro" id="IPR038377">
    <property type="entry name" value="Na/Glc_symporter_sf"/>
</dbReference>
<evidence type="ECO:0000256" key="13">
    <source>
        <dbReference type="RuleBase" id="RU362091"/>
    </source>
</evidence>
<dbReference type="EMBL" id="UGSO01000001">
    <property type="protein sequence ID" value="SUB16301.1"/>
    <property type="molecule type" value="Genomic_DNA"/>
</dbReference>
<dbReference type="PANTHER" id="PTHR48086">
    <property type="entry name" value="SODIUM/PROLINE SYMPORTER-RELATED"/>
    <property type="match status" value="1"/>
</dbReference>
<evidence type="ECO:0000256" key="6">
    <source>
        <dbReference type="ARBA" id="ARBA00022847"/>
    </source>
</evidence>
<proteinExistence type="inferred from homology"/>
<keyword evidence="3" id="KW-0813">Transport</keyword>
<accession>A0A379AEK5</accession>
<dbReference type="Pfam" id="PF00474">
    <property type="entry name" value="SSF"/>
    <property type="match status" value="1"/>
</dbReference>
<dbReference type="GO" id="GO:0015193">
    <property type="term" value="F:L-proline transmembrane transporter activity"/>
    <property type="evidence" value="ECO:0007669"/>
    <property type="project" value="TreeGrafter"/>
</dbReference>
<dbReference type="GO" id="GO:0005298">
    <property type="term" value="F:proline:sodium symporter activity"/>
    <property type="evidence" value="ECO:0007669"/>
    <property type="project" value="TreeGrafter"/>
</dbReference>
<dbReference type="PANTHER" id="PTHR48086:SF3">
    <property type="entry name" value="SODIUM_PROLINE SYMPORTER"/>
    <property type="match status" value="1"/>
</dbReference>
<sequence>MGRASDGAAGGADCDRRWRLTRKTACWALVSYAWAGFGAAFGPVVLFGVCWKRMNRNGALAGMIVGALTVLVWKQYGWLGLYEIIPGFIFASIAIVVFTLMGREAISRSAAALCRCRGGVPDQNKRGVNRLARPERGGLFCYKR</sequence>
<organism evidence="15 16">
    <name type="scientific">Enterobacter agglomerans</name>
    <name type="common">Erwinia herbicola</name>
    <name type="synonym">Pantoea agglomerans</name>
    <dbReference type="NCBI Taxonomy" id="549"/>
    <lineage>
        <taxon>Bacteria</taxon>
        <taxon>Pseudomonadati</taxon>
        <taxon>Pseudomonadota</taxon>
        <taxon>Gammaproteobacteria</taxon>
        <taxon>Enterobacterales</taxon>
        <taxon>Erwiniaceae</taxon>
        <taxon>Pantoea</taxon>
        <taxon>Pantoea agglomerans group</taxon>
    </lineage>
</organism>
<evidence type="ECO:0000256" key="10">
    <source>
        <dbReference type="ARBA" id="ARBA00023136"/>
    </source>
</evidence>
<evidence type="ECO:0000256" key="12">
    <source>
        <dbReference type="ARBA" id="ARBA00033708"/>
    </source>
</evidence>